<dbReference type="InterPro" id="IPR036390">
    <property type="entry name" value="WH_DNA-bd_sf"/>
</dbReference>
<dbReference type="PATRIC" id="fig|476652.3.peg.3989"/>
<reference evidence="2 3" key="1">
    <citation type="submission" date="2015-06" db="EMBL/GenBank/DDBJ databases">
        <title>Draft genome of the moderately acidophilic sulfate reducer Candidatus Desulfosporosinus acididurans strain M1.</title>
        <authorList>
            <person name="Poehlein A."/>
            <person name="Petzsch P."/>
            <person name="Johnson B.D."/>
            <person name="Schloemann M."/>
            <person name="Daniel R."/>
            <person name="Muehling M."/>
        </authorList>
    </citation>
    <scope>NUCLEOTIDE SEQUENCE [LARGE SCALE GENOMIC DNA]</scope>
    <source>
        <strain evidence="2 3">M1</strain>
    </source>
</reference>
<dbReference type="PANTHER" id="PTHR33164">
    <property type="entry name" value="TRANSCRIPTIONAL REGULATOR, MARR FAMILY"/>
    <property type="match status" value="1"/>
</dbReference>
<dbReference type="InterPro" id="IPR036388">
    <property type="entry name" value="WH-like_DNA-bd_sf"/>
</dbReference>
<evidence type="ECO:0000313" key="2">
    <source>
        <dbReference type="EMBL" id="KLU64339.1"/>
    </source>
</evidence>
<comment type="caution">
    <text evidence="2">The sequence shown here is derived from an EMBL/GenBank/DDBJ whole genome shotgun (WGS) entry which is preliminary data.</text>
</comment>
<dbReference type="SUPFAM" id="SSF46785">
    <property type="entry name" value="Winged helix' DNA-binding domain"/>
    <property type="match status" value="1"/>
</dbReference>
<sequence length="144" mass="16761">MASTEELTKQLEETLRRANTILFKRGRSILVGMEISSLQFNALLSIWEFGPLTMGELGKHLFVACSTATDLADRMERAQLVERVRDKNDRRMVRLRLLDKGHEIVDAVIAERQNFLSDVFENYSEEEYQKLLQSLELLEQRMNL</sequence>
<dbReference type="Proteomes" id="UP000036356">
    <property type="component" value="Unassembled WGS sequence"/>
</dbReference>
<name>A0A0J1FLE2_9FIRM</name>
<evidence type="ECO:0000313" key="3">
    <source>
        <dbReference type="Proteomes" id="UP000036356"/>
    </source>
</evidence>
<dbReference type="Gene3D" id="1.10.10.10">
    <property type="entry name" value="Winged helix-like DNA-binding domain superfamily/Winged helix DNA-binding domain"/>
    <property type="match status" value="1"/>
</dbReference>
<dbReference type="RefSeq" id="WP_047811551.1">
    <property type="nucleotide sequence ID" value="NZ_LDZY01000015.1"/>
</dbReference>
<dbReference type="EMBL" id="LDZY01000015">
    <property type="protein sequence ID" value="KLU64339.1"/>
    <property type="molecule type" value="Genomic_DNA"/>
</dbReference>
<organism evidence="2 3">
    <name type="scientific">Desulfosporosinus acididurans</name>
    <dbReference type="NCBI Taxonomy" id="476652"/>
    <lineage>
        <taxon>Bacteria</taxon>
        <taxon>Bacillati</taxon>
        <taxon>Bacillota</taxon>
        <taxon>Clostridia</taxon>
        <taxon>Eubacteriales</taxon>
        <taxon>Desulfitobacteriaceae</taxon>
        <taxon>Desulfosporosinus</taxon>
    </lineage>
</organism>
<dbReference type="GO" id="GO:0006950">
    <property type="term" value="P:response to stress"/>
    <property type="evidence" value="ECO:0007669"/>
    <property type="project" value="TreeGrafter"/>
</dbReference>
<protein>
    <submittedName>
        <fullName evidence="2">Organic hydroperoxide resistance transcriptional regulator</fullName>
    </submittedName>
</protein>
<dbReference type="AlphaFoldDB" id="A0A0J1FLE2"/>
<dbReference type="InterPro" id="IPR039422">
    <property type="entry name" value="MarR/SlyA-like"/>
</dbReference>
<dbReference type="SMART" id="SM00347">
    <property type="entry name" value="HTH_MARR"/>
    <property type="match status" value="1"/>
</dbReference>
<dbReference type="PROSITE" id="PS50995">
    <property type="entry name" value="HTH_MARR_2"/>
    <property type="match status" value="1"/>
</dbReference>
<dbReference type="InterPro" id="IPR000835">
    <property type="entry name" value="HTH_MarR-typ"/>
</dbReference>
<dbReference type="PANTHER" id="PTHR33164:SF99">
    <property type="entry name" value="MARR FAMILY REGULATORY PROTEIN"/>
    <property type="match status" value="1"/>
</dbReference>
<dbReference type="GO" id="GO:0003700">
    <property type="term" value="F:DNA-binding transcription factor activity"/>
    <property type="evidence" value="ECO:0007669"/>
    <property type="project" value="InterPro"/>
</dbReference>
<proteinExistence type="predicted"/>
<gene>
    <name evidence="2" type="primary">ohrR_2</name>
    <name evidence="2" type="ORF">DEAC_c37730</name>
</gene>
<dbReference type="Pfam" id="PF01047">
    <property type="entry name" value="MarR"/>
    <property type="match status" value="1"/>
</dbReference>
<evidence type="ECO:0000259" key="1">
    <source>
        <dbReference type="PROSITE" id="PS50995"/>
    </source>
</evidence>
<dbReference type="STRING" id="476652.DEAC_c37730"/>
<accession>A0A0J1FLE2</accession>
<dbReference type="PRINTS" id="PR00598">
    <property type="entry name" value="HTHMARR"/>
</dbReference>
<keyword evidence="3" id="KW-1185">Reference proteome</keyword>
<feature type="domain" description="HTH marR-type" evidence="1">
    <location>
        <begin position="4"/>
        <end position="140"/>
    </location>
</feature>